<dbReference type="Proteomes" id="UP000184609">
    <property type="component" value="Unassembled WGS sequence"/>
</dbReference>
<organism evidence="3 4">
    <name type="scientific">Algoriphagus zhangzhouensis</name>
    <dbReference type="NCBI Taxonomy" id="1073327"/>
    <lineage>
        <taxon>Bacteria</taxon>
        <taxon>Pseudomonadati</taxon>
        <taxon>Bacteroidota</taxon>
        <taxon>Cytophagia</taxon>
        <taxon>Cytophagales</taxon>
        <taxon>Cyclobacteriaceae</taxon>
        <taxon>Algoriphagus</taxon>
    </lineage>
</organism>
<dbReference type="Pfam" id="PF14606">
    <property type="entry name" value="Lipase_GDSL_3"/>
    <property type="match status" value="1"/>
</dbReference>
<dbReference type="GO" id="GO:0016788">
    <property type="term" value="F:hydrolase activity, acting on ester bonds"/>
    <property type="evidence" value="ECO:0007669"/>
    <property type="project" value="UniProtKB-ARBA"/>
</dbReference>
<protein>
    <submittedName>
        <fullName evidence="3">N-terminus of Esterase_SGNH_hydro-type</fullName>
    </submittedName>
</protein>
<dbReference type="STRING" id="1073327.SAMN04488108_0424"/>
<accession>A0A1M7Z4T1</accession>
<dbReference type="InterPro" id="IPR036514">
    <property type="entry name" value="SGNH_hydro_sf"/>
</dbReference>
<dbReference type="SUPFAM" id="SSF52266">
    <property type="entry name" value="SGNH hydrolase"/>
    <property type="match status" value="1"/>
</dbReference>
<dbReference type="RefSeq" id="WP_073570093.1">
    <property type="nucleotide sequence ID" value="NZ_FRXN01000001.1"/>
</dbReference>
<keyword evidence="4" id="KW-1185">Reference proteome</keyword>
<feature type="domain" description="SGNH hydrolase-type esterase N-terminal" evidence="2">
    <location>
        <begin position="24"/>
        <end position="168"/>
    </location>
</feature>
<feature type="domain" description="SGNH hydrolase-type esterase" evidence="1">
    <location>
        <begin position="176"/>
        <end position="358"/>
    </location>
</feature>
<proteinExistence type="predicted"/>
<dbReference type="Pfam" id="PF14607">
    <property type="entry name" value="GxDLY"/>
    <property type="match status" value="1"/>
</dbReference>
<evidence type="ECO:0000259" key="2">
    <source>
        <dbReference type="Pfam" id="PF14607"/>
    </source>
</evidence>
<evidence type="ECO:0000313" key="4">
    <source>
        <dbReference type="Proteomes" id="UP000184609"/>
    </source>
</evidence>
<dbReference type="Gene3D" id="3.40.50.1110">
    <property type="entry name" value="SGNH hydrolase"/>
    <property type="match status" value="1"/>
</dbReference>
<dbReference type="InterPro" id="IPR013830">
    <property type="entry name" value="SGNH_hydro"/>
</dbReference>
<name>A0A1M7Z4T1_9BACT</name>
<evidence type="ECO:0000259" key="1">
    <source>
        <dbReference type="Pfam" id="PF14606"/>
    </source>
</evidence>
<reference evidence="4" key="1">
    <citation type="submission" date="2016-12" db="EMBL/GenBank/DDBJ databases">
        <authorList>
            <person name="Varghese N."/>
            <person name="Submissions S."/>
        </authorList>
    </citation>
    <scope>NUCLEOTIDE SEQUENCE [LARGE SCALE GENOMIC DNA]</scope>
    <source>
        <strain evidence="4">DSM 25035</strain>
    </source>
</reference>
<dbReference type="InterPro" id="IPR032740">
    <property type="entry name" value="GxDLY"/>
</dbReference>
<gene>
    <name evidence="3" type="ORF">SAMN04488108_0424</name>
</gene>
<dbReference type="AlphaFoldDB" id="A0A1M7Z4T1"/>
<sequence length="363" mass="41180">MRATISLITLLFCVNFFTYSQEFKWFKESPEMMAALEGRGWDDIGFNRLPVSAEEQVRKPVWNLSRQTAGLVLRFSTSSEEIKVNYEVTGNLNMYHMPTTGVSGLDLYTKDENGNWLWIKGNYNFSDSVKAVFRLDNSQKLAKDFYLFFPLYNGLKRMEIGVKAEAEFAFLTKRAEKPILVYGTSIAQGACASRPGMAWTGILERDLDYPVINLAFSGNGRMEKEVVDLVNEVDAGLFVIDCLPNLGPGAGYIMGEIQEKYLYAVKSIRQKHPEIPILLTEHAGYSDGLVNEEKAVIYEGLNVMLKETFQLLENSAVKGVYYLTKEEINLGVDDFVDGTHPNDLGMYRYAKAYEKKLKEIMKK</sequence>
<dbReference type="Gene3D" id="2.60.120.260">
    <property type="entry name" value="Galactose-binding domain-like"/>
    <property type="match status" value="1"/>
</dbReference>
<dbReference type="OrthoDB" id="5624617at2"/>
<dbReference type="EMBL" id="FRXN01000001">
    <property type="protein sequence ID" value="SHO59879.1"/>
    <property type="molecule type" value="Genomic_DNA"/>
</dbReference>
<evidence type="ECO:0000313" key="3">
    <source>
        <dbReference type="EMBL" id="SHO59879.1"/>
    </source>
</evidence>